<accession>A0A5C7GFF6</accession>
<keyword evidence="2" id="KW-1185">Reference proteome</keyword>
<dbReference type="RefSeq" id="WP_147769553.1">
    <property type="nucleotide sequence ID" value="NZ_VRKQ01000018.1"/>
</dbReference>
<gene>
    <name evidence="1" type="ORF">FUA22_15780</name>
</gene>
<dbReference type="Proteomes" id="UP000321080">
    <property type="component" value="Unassembled WGS sequence"/>
</dbReference>
<comment type="caution">
    <text evidence="1">The sequence shown here is derived from an EMBL/GenBank/DDBJ whole genome shotgun (WGS) entry which is preliminary data.</text>
</comment>
<dbReference type="AlphaFoldDB" id="A0A5C7GFF6"/>
<evidence type="ECO:0000313" key="1">
    <source>
        <dbReference type="EMBL" id="TXG35210.1"/>
    </source>
</evidence>
<proteinExistence type="predicted"/>
<organism evidence="1 2">
    <name type="scientific">Seonamhaeicola maritimus</name>
    <dbReference type="NCBI Taxonomy" id="2591822"/>
    <lineage>
        <taxon>Bacteria</taxon>
        <taxon>Pseudomonadati</taxon>
        <taxon>Bacteroidota</taxon>
        <taxon>Flavobacteriia</taxon>
        <taxon>Flavobacteriales</taxon>
        <taxon>Flavobacteriaceae</taxon>
    </lineage>
</organism>
<reference evidence="1 2" key="1">
    <citation type="submission" date="2019-08" db="EMBL/GenBank/DDBJ databases">
        <title>Seonamhaeicola sediminis sp. nov., isolated from marine sediment.</title>
        <authorList>
            <person name="Cao W.R."/>
        </authorList>
    </citation>
    <scope>NUCLEOTIDE SEQUENCE [LARGE SCALE GENOMIC DNA]</scope>
    <source>
        <strain evidence="1 2">1505</strain>
    </source>
</reference>
<evidence type="ECO:0000313" key="2">
    <source>
        <dbReference type="Proteomes" id="UP000321080"/>
    </source>
</evidence>
<dbReference type="PROSITE" id="PS51257">
    <property type="entry name" value="PROKAR_LIPOPROTEIN"/>
    <property type="match status" value="1"/>
</dbReference>
<sequence>MKVVVSCLILLFVFGCKDNEEKPKEKKELIMVKPSEMANLMNEMYAYNLSLKQQVRDGKILNEFPEIFLNIHSAILTDPSDRDSLFEVNSKLFIKTQKALFKSNTDNILVNYNNVVNSCISCHEVTCMGPIPRIKKLYIK</sequence>
<name>A0A5C7GFF6_9FLAO</name>
<dbReference type="EMBL" id="VRKQ01000018">
    <property type="protein sequence ID" value="TXG35210.1"/>
    <property type="molecule type" value="Genomic_DNA"/>
</dbReference>
<dbReference type="OrthoDB" id="982229at2"/>
<evidence type="ECO:0008006" key="3">
    <source>
        <dbReference type="Google" id="ProtNLM"/>
    </source>
</evidence>
<protein>
    <recommendedName>
        <fullName evidence="3">Cytochrome c</fullName>
    </recommendedName>
</protein>